<organism evidence="2">
    <name type="scientific">Woronichinia naegeliana WA131</name>
    <dbReference type="NCBI Taxonomy" id="2824559"/>
    <lineage>
        <taxon>Bacteria</taxon>
        <taxon>Bacillati</taxon>
        <taxon>Cyanobacteriota</taxon>
        <taxon>Cyanophyceae</taxon>
        <taxon>Synechococcales</taxon>
        <taxon>Coelosphaeriaceae</taxon>
        <taxon>Woronichinia</taxon>
    </lineage>
</organism>
<dbReference type="EMBL" id="CP073041">
    <property type="protein sequence ID" value="UXE60460.1"/>
    <property type="molecule type" value="Genomic_DNA"/>
</dbReference>
<gene>
    <name evidence="2" type="ORF">KA717_33750</name>
</gene>
<dbReference type="PANTHER" id="PTHR38753:SF1">
    <property type="entry name" value="SLR1441 PROTEIN"/>
    <property type="match status" value="1"/>
</dbReference>
<evidence type="ECO:0008006" key="3">
    <source>
        <dbReference type="Google" id="ProtNLM"/>
    </source>
</evidence>
<proteinExistence type="predicted"/>
<sequence>MTTTSNGQGYQEWEGYLPGKKDIPEQSKPAKNRQMEIINKQLAKFSDPLGDFIAWQVYPSVFELFQEWGFDFCYISSGVSVHREGAFLDIDVFAASDSEAILIAVKTKLSQGDVDEHLHRLARFKRLMPRFKDVKGFGAVAAMVVPDEVASYAYRQGLFVLVQSGENVVILNDAEFIPQVW</sequence>
<dbReference type="PANTHER" id="PTHR38753">
    <property type="entry name" value="SLR1441 PROTEIN"/>
    <property type="match status" value="1"/>
</dbReference>
<dbReference type="Proteomes" id="UP001065613">
    <property type="component" value="Chromosome"/>
</dbReference>
<dbReference type="KEGG" id="wna:KA717_33750"/>
<feature type="region of interest" description="Disordered" evidence="1">
    <location>
        <begin position="1"/>
        <end position="30"/>
    </location>
</feature>
<evidence type="ECO:0000313" key="2">
    <source>
        <dbReference type="EMBL" id="UXE60460.1"/>
    </source>
</evidence>
<accession>A0A977PWD3</accession>
<protein>
    <recommendedName>
        <fullName evidence="3">DUF3782 domain-containing protein</fullName>
    </recommendedName>
</protein>
<dbReference type="SUPFAM" id="SSF52980">
    <property type="entry name" value="Restriction endonuclease-like"/>
    <property type="match status" value="1"/>
</dbReference>
<dbReference type="InterPro" id="IPR011335">
    <property type="entry name" value="Restrct_endonuc-II-like"/>
</dbReference>
<dbReference type="AlphaFoldDB" id="A0A977PWD3"/>
<reference evidence="2" key="1">
    <citation type="submission" date="2021-04" db="EMBL/GenBank/DDBJ databases">
        <title>Genome sequence of Woronichinia naegeliana from Washington state freshwater lake bloom.</title>
        <authorList>
            <person name="Dreher T.W."/>
        </authorList>
    </citation>
    <scope>NUCLEOTIDE SEQUENCE</scope>
    <source>
        <strain evidence="2">WA131</strain>
    </source>
</reference>
<name>A0A977PWD3_9CYAN</name>
<evidence type="ECO:0000256" key="1">
    <source>
        <dbReference type="SAM" id="MobiDB-lite"/>
    </source>
</evidence>